<reference evidence="6 7" key="1">
    <citation type="journal article" date="2016" name="ISME J.">
        <title>Chasing the elusive Euryarchaeota class WSA2: genomes reveal a uniquely fastidious methyl-reducing methanogen.</title>
        <authorList>
            <person name="Nobu M.K."/>
            <person name="Narihiro T."/>
            <person name="Kuroda K."/>
            <person name="Mei R."/>
            <person name="Liu W.T."/>
        </authorList>
    </citation>
    <scope>NUCLEOTIDE SEQUENCE [LARGE SCALE GENOMIC DNA]</scope>
    <source>
        <strain evidence="6">BMIXfssc0709_Meth_Bin006</strain>
    </source>
</reference>
<evidence type="ECO:0000256" key="4">
    <source>
        <dbReference type="ARBA" id="ARBA00022840"/>
    </source>
</evidence>
<dbReference type="InterPro" id="IPR045455">
    <property type="entry name" value="NrS-1_pol-like_helicase"/>
</dbReference>
<dbReference type="InterPro" id="IPR004968">
    <property type="entry name" value="DNA_primase/NTPase_C"/>
</dbReference>
<dbReference type="CDD" id="cd04859">
    <property type="entry name" value="Prim_Pol"/>
    <property type="match status" value="1"/>
</dbReference>
<evidence type="ECO:0000256" key="2">
    <source>
        <dbReference type="ARBA" id="ARBA00022801"/>
    </source>
</evidence>
<keyword evidence="4" id="KW-0067">ATP-binding</keyword>
<dbReference type="Pfam" id="PF08708">
    <property type="entry name" value="PriCT_1"/>
    <property type="match status" value="1"/>
</dbReference>
<dbReference type="SMART" id="SM00943">
    <property type="entry name" value="Prim-Pol"/>
    <property type="match status" value="1"/>
</dbReference>
<keyword evidence="1" id="KW-0547">Nucleotide-binding</keyword>
<dbReference type="InterPro" id="IPR014818">
    <property type="entry name" value="Phage/plasmid_primase_P4_C"/>
</dbReference>
<dbReference type="NCBIfam" id="TIGR01613">
    <property type="entry name" value="primase_Cterm"/>
    <property type="match status" value="1"/>
</dbReference>
<dbReference type="GO" id="GO:0004386">
    <property type="term" value="F:helicase activity"/>
    <property type="evidence" value="ECO:0007669"/>
    <property type="project" value="UniProtKB-KW"/>
</dbReference>
<dbReference type="GO" id="GO:0016787">
    <property type="term" value="F:hydrolase activity"/>
    <property type="evidence" value="ECO:0007669"/>
    <property type="project" value="UniProtKB-KW"/>
</dbReference>
<dbReference type="PATRIC" id="fig|1706438.3.peg.772"/>
<dbReference type="PANTHER" id="PTHR35372">
    <property type="entry name" value="ATP BINDING PROTEIN-RELATED"/>
    <property type="match status" value="1"/>
</dbReference>
<dbReference type="GO" id="GO:0005524">
    <property type="term" value="F:ATP binding"/>
    <property type="evidence" value="ECO:0007669"/>
    <property type="project" value="UniProtKB-KW"/>
</dbReference>
<keyword evidence="3" id="KW-0347">Helicase</keyword>
<dbReference type="Pfam" id="PF19263">
    <property type="entry name" value="DUF5906"/>
    <property type="match status" value="1"/>
</dbReference>
<keyword evidence="2" id="KW-0378">Hydrolase</keyword>
<organism evidence="6 7">
    <name type="scientific">Candidatus Methanofastidiosum methylothiophilum</name>
    <dbReference type="NCBI Taxonomy" id="1705564"/>
    <lineage>
        <taxon>Archaea</taxon>
        <taxon>Methanobacteriati</taxon>
        <taxon>Methanobacteriota</taxon>
        <taxon>Stenosarchaea group</taxon>
        <taxon>Candidatus Methanofastidiosia</taxon>
        <taxon>Candidatus Methanofastidiosales</taxon>
        <taxon>Candidatus Methanofastidiosaceae</taxon>
        <taxon>Candidatus Methanofastidiosum</taxon>
    </lineage>
</organism>
<dbReference type="Pfam" id="PF09250">
    <property type="entry name" value="Prim-Pol"/>
    <property type="match status" value="1"/>
</dbReference>
<dbReference type="InterPro" id="IPR014820">
    <property type="entry name" value="PriCT_1"/>
</dbReference>
<feature type="domain" description="SF3 helicase" evidence="5">
    <location>
        <begin position="418"/>
        <end position="578"/>
    </location>
</feature>
<sequence length="709" mass="81241">MSIDQDHDDAWEGELPPNKAIAMDYLVVFGLNPIPLVPRDKRPLISWKEYQTKEVTSELVKKWWGQWPDANIGVVTGTISQLLVLDIDGEEGKESFRILSKGKIPDTPIVRTSRGKHFYFWTGGSDIDSIPSIYPGLDIKANGGYVVAPPSIHPSGKRYKWENKIYGNHLIEIPDWLWRIIDEKNEVMDTRDRGIIETGQRNTELTKISGTLRNRGLSPDMVKEALKVINQERCRDPLGEGEIGKITTNFSQNKISMTDIGNAERMILYFGDSIRFSPPLNRWLIWNGKIWRVDDRRDIYRIAMDTARTIHIESMKENDQENKMALSKWAITSESSNRIESMIKLAASFVPVSPDELDHNIWILNVENGIIDLRTGLFLQDHRKEEFITKMANVSFEPSSECPQWAKFLEEIFDGNEELIAYIQKAVGYSLTGDTREQVLFFLHGTGANGKTTFLEVIRDLMGDYSRQTDFSTFVIKKNDTGPRNDIARLKGARLVCSVEVEEGKQLAENLVKQLTGQDKIYARFLYSEGFEFVPNFKIWIAANNKPEIKGAENAIWRRIRLVPFAVTIPEERQDRELATKLKQEKAGILNWIIEGCLNWQREGLAPPSIVVDATEEYKGEMDPLKDFLDDLCKMGVLEKTLAGDLYEAYKEYCSFIKATPISQQAFGRRLSQIGLKKTRDGSNRYWEGIELISDQVERMRKSYRGSNW</sequence>
<evidence type="ECO:0000313" key="6">
    <source>
        <dbReference type="EMBL" id="KYC50531.1"/>
    </source>
</evidence>
<dbReference type="Proteomes" id="UP000092403">
    <property type="component" value="Unassembled WGS sequence"/>
</dbReference>
<evidence type="ECO:0000313" key="7">
    <source>
        <dbReference type="Proteomes" id="UP000092403"/>
    </source>
</evidence>
<dbReference type="SMART" id="SM00885">
    <property type="entry name" value="D5_N"/>
    <property type="match status" value="1"/>
</dbReference>
<protein>
    <recommendedName>
        <fullName evidence="5">SF3 helicase domain-containing protein</fullName>
    </recommendedName>
</protein>
<accession>A0A150IZX1</accession>
<name>A0A150IZX1_9EURY</name>
<comment type="caution">
    <text evidence="6">The sequence shown here is derived from an EMBL/GenBank/DDBJ whole genome shotgun (WGS) entry which is preliminary data.</text>
</comment>
<dbReference type="Pfam" id="PF08706">
    <property type="entry name" value="D5_N"/>
    <property type="match status" value="1"/>
</dbReference>
<dbReference type="PANTHER" id="PTHR35372:SF2">
    <property type="entry name" value="SF3 HELICASE DOMAIN-CONTAINING PROTEIN"/>
    <property type="match status" value="1"/>
</dbReference>
<dbReference type="InterPro" id="IPR014015">
    <property type="entry name" value="Helicase_SF3_DNA-vir"/>
</dbReference>
<dbReference type="InterPro" id="IPR006500">
    <property type="entry name" value="Helicase_put_C_phage/plasmid"/>
</dbReference>
<gene>
    <name evidence="6" type="ORF">APG12_00769</name>
</gene>
<dbReference type="SUPFAM" id="SSF52540">
    <property type="entry name" value="P-loop containing nucleoside triphosphate hydrolases"/>
    <property type="match status" value="1"/>
</dbReference>
<dbReference type="Gene3D" id="3.30.720.160">
    <property type="entry name" value="Bifunctional DNA primase/polymerase, N-terminal"/>
    <property type="match status" value="1"/>
</dbReference>
<dbReference type="InterPro" id="IPR051620">
    <property type="entry name" value="ORF904-like_C"/>
</dbReference>
<dbReference type="PROSITE" id="PS51206">
    <property type="entry name" value="SF3_HELICASE_1"/>
    <property type="match status" value="1"/>
</dbReference>
<dbReference type="AlphaFoldDB" id="A0A150IZX1"/>
<evidence type="ECO:0000256" key="3">
    <source>
        <dbReference type="ARBA" id="ARBA00022806"/>
    </source>
</evidence>
<evidence type="ECO:0000259" key="5">
    <source>
        <dbReference type="PROSITE" id="PS51206"/>
    </source>
</evidence>
<dbReference type="Gene3D" id="3.40.50.300">
    <property type="entry name" value="P-loop containing nucleotide triphosphate hydrolases"/>
    <property type="match status" value="1"/>
</dbReference>
<proteinExistence type="predicted"/>
<dbReference type="InterPro" id="IPR015330">
    <property type="entry name" value="DNA_primase/pol_bifunc_N"/>
</dbReference>
<dbReference type="SUPFAM" id="SSF56747">
    <property type="entry name" value="Prim-pol domain"/>
    <property type="match status" value="1"/>
</dbReference>
<dbReference type="Pfam" id="PF03288">
    <property type="entry name" value="Pox_D5"/>
    <property type="match status" value="1"/>
</dbReference>
<dbReference type="InterPro" id="IPR027417">
    <property type="entry name" value="P-loop_NTPase"/>
</dbReference>
<dbReference type="SMART" id="SM00942">
    <property type="entry name" value="PriCT_1"/>
    <property type="match status" value="1"/>
</dbReference>
<evidence type="ECO:0000256" key="1">
    <source>
        <dbReference type="ARBA" id="ARBA00022741"/>
    </source>
</evidence>
<dbReference type="EMBL" id="LNJC01000012">
    <property type="protein sequence ID" value="KYC50531.1"/>
    <property type="molecule type" value="Genomic_DNA"/>
</dbReference>